<dbReference type="InterPro" id="IPR050493">
    <property type="entry name" value="FAD-dep_Monooxygenase_BioMet"/>
</dbReference>
<evidence type="ECO:0000256" key="4">
    <source>
        <dbReference type="ARBA" id="ARBA00022631"/>
    </source>
</evidence>
<keyword evidence="5" id="KW-0274">FAD</keyword>
<comment type="similarity">
    <text evidence="8">Belongs to the FAD-dependent urate hydroxylase family.</text>
</comment>
<comment type="catalytic activity">
    <reaction evidence="11">
        <text>urate + NADH + O2 + H(+) = 5-hydroxyisourate + NAD(+) + H2O</text>
        <dbReference type="Rhea" id="RHEA:27329"/>
        <dbReference type="ChEBI" id="CHEBI:15377"/>
        <dbReference type="ChEBI" id="CHEBI:15378"/>
        <dbReference type="ChEBI" id="CHEBI:15379"/>
        <dbReference type="ChEBI" id="CHEBI:17775"/>
        <dbReference type="ChEBI" id="CHEBI:18072"/>
        <dbReference type="ChEBI" id="CHEBI:57540"/>
        <dbReference type="ChEBI" id="CHEBI:57945"/>
        <dbReference type="EC" id="1.14.13.113"/>
    </reaction>
</comment>
<dbReference type="InterPro" id="IPR047712">
    <property type="entry name" value="HpxO"/>
</dbReference>
<dbReference type="InterPro" id="IPR036188">
    <property type="entry name" value="FAD/NAD-bd_sf"/>
</dbReference>
<dbReference type="PRINTS" id="PR00420">
    <property type="entry name" value="RNGMNOXGNASE"/>
</dbReference>
<dbReference type="SUPFAM" id="SSF51905">
    <property type="entry name" value="FAD/NAD(P)-binding domain"/>
    <property type="match status" value="1"/>
</dbReference>
<evidence type="ECO:0000256" key="11">
    <source>
        <dbReference type="ARBA" id="ARBA00047521"/>
    </source>
</evidence>
<accession>A0A7X1G1U0</accession>
<evidence type="ECO:0000256" key="7">
    <source>
        <dbReference type="ARBA" id="ARBA00023033"/>
    </source>
</evidence>
<evidence type="ECO:0000256" key="9">
    <source>
        <dbReference type="ARBA" id="ARBA00035128"/>
    </source>
</evidence>
<evidence type="ECO:0000259" key="12">
    <source>
        <dbReference type="Pfam" id="PF01494"/>
    </source>
</evidence>
<protein>
    <recommendedName>
        <fullName evidence="10">FAD-dependent urate hydroxylase</fullName>
        <ecNumber evidence="9">1.14.13.113</ecNumber>
    </recommendedName>
</protein>
<evidence type="ECO:0000256" key="8">
    <source>
        <dbReference type="ARBA" id="ARBA00035121"/>
    </source>
</evidence>
<dbReference type="GO" id="GO:0006144">
    <property type="term" value="P:purine nucleobase metabolic process"/>
    <property type="evidence" value="ECO:0007669"/>
    <property type="project" value="UniProtKB-KW"/>
</dbReference>
<organism evidence="13 14">
    <name type="scientific">Pseudomonas baltica</name>
    <dbReference type="NCBI Taxonomy" id="2762576"/>
    <lineage>
        <taxon>Bacteria</taxon>
        <taxon>Pseudomonadati</taxon>
        <taxon>Pseudomonadota</taxon>
        <taxon>Gammaproteobacteria</taxon>
        <taxon>Pseudomonadales</taxon>
        <taxon>Pseudomonadaceae</taxon>
        <taxon>Pseudomonas</taxon>
    </lineage>
</organism>
<evidence type="ECO:0000313" key="13">
    <source>
        <dbReference type="EMBL" id="MBC2676818.1"/>
    </source>
</evidence>
<comment type="caution">
    <text evidence="13">The sequence shown here is derived from an EMBL/GenBank/DDBJ whole genome shotgun (WGS) entry which is preliminary data.</text>
</comment>
<sequence>MKALNIVIAGAGMGGLSAAAALQQAGHRVHVYERAAELAPVGAAISIWPNGVRVLDALGLGESIERAGGHMQSMSYSDHQGRLLTRFDLQPLYNHARRRAFPIARARLQGILLEAVGMQNVTLGVACLDYEESQTHVQIMLSTGETVTADLLIAANGTHSVLRDKIAGRPIPRRYCGYVNWNGRIQSAPDLAPADEWVQYVGDHKRVSLMPMGNGELYFFFDVPLPAGTANVREGYRAELEQQFAGWPDSVQRLLQRLDPASVARVEIHDTERVPHLVGTRVALLGDAAHAMTPNIGQGGCQAMEDAWVLARCIERELTPAAALAAYEAARAERVAGLVVKARQRAAIIHGKVPEETRQWYAALAGSDGSDILGGLIKTDEGSPL</sequence>
<dbReference type="GO" id="GO:0004846">
    <property type="term" value="F:urate oxidase activity"/>
    <property type="evidence" value="ECO:0007669"/>
    <property type="project" value="InterPro"/>
</dbReference>
<evidence type="ECO:0000256" key="10">
    <source>
        <dbReference type="ARBA" id="ARBA00035262"/>
    </source>
</evidence>
<dbReference type="GO" id="GO:0102099">
    <property type="term" value="F:FAD-dependent urate hydroxylase activity"/>
    <property type="evidence" value="ECO:0007669"/>
    <property type="project" value="UniProtKB-EC"/>
</dbReference>
<gene>
    <name evidence="13" type="primary">hpxO</name>
    <name evidence="13" type="ORF">H7993_00275</name>
</gene>
<dbReference type="Gene3D" id="3.50.50.60">
    <property type="entry name" value="FAD/NAD(P)-binding domain"/>
    <property type="match status" value="1"/>
</dbReference>
<dbReference type="InterPro" id="IPR002938">
    <property type="entry name" value="FAD-bd"/>
</dbReference>
<dbReference type="NCBIfam" id="NF033623">
    <property type="entry name" value="urate_HpxO"/>
    <property type="match status" value="1"/>
</dbReference>
<evidence type="ECO:0000256" key="5">
    <source>
        <dbReference type="ARBA" id="ARBA00022827"/>
    </source>
</evidence>
<dbReference type="EMBL" id="JACMYH010000001">
    <property type="protein sequence ID" value="MBC2676818.1"/>
    <property type="molecule type" value="Genomic_DNA"/>
</dbReference>
<dbReference type="Proteomes" id="UP000546173">
    <property type="component" value="Unassembled WGS sequence"/>
</dbReference>
<keyword evidence="6" id="KW-0560">Oxidoreductase</keyword>
<keyword evidence="14" id="KW-1185">Reference proteome</keyword>
<evidence type="ECO:0000256" key="1">
    <source>
        <dbReference type="ARBA" id="ARBA00001974"/>
    </source>
</evidence>
<dbReference type="Pfam" id="PF01494">
    <property type="entry name" value="FAD_binding_3"/>
    <property type="match status" value="1"/>
</dbReference>
<name>A0A7X1G1U0_9PSED</name>
<dbReference type="GO" id="GO:0071949">
    <property type="term" value="F:FAD binding"/>
    <property type="evidence" value="ECO:0007669"/>
    <property type="project" value="InterPro"/>
</dbReference>
<evidence type="ECO:0000256" key="2">
    <source>
        <dbReference type="ARBA" id="ARBA00004705"/>
    </source>
</evidence>
<evidence type="ECO:0000256" key="3">
    <source>
        <dbReference type="ARBA" id="ARBA00022630"/>
    </source>
</evidence>
<feature type="domain" description="FAD-binding" evidence="12">
    <location>
        <begin position="5"/>
        <end position="339"/>
    </location>
</feature>
<comment type="pathway">
    <text evidence="2">Purine metabolism; urate degradation.</text>
</comment>
<keyword evidence="4" id="KW-0659">Purine metabolism</keyword>
<dbReference type="GO" id="GO:0019628">
    <property type="term" value="P:urate catabolic process"/>
    <property type="evidence" value="ECO:0007669"/>
    <property type="project" value="InterPro"/>
</dbReference>
<dbReference type="PANTHER" id="PTHR13789">
    <property type="entry name" value="MONOOXYGENASE"/>
    <property type="match status" value="1"/>
</dbReference>
<dbReference type="RefSeq" id="WP_185793030.1">
    <property type="nucleotide sequence ID" value="NZ_JACMYH010000001.1"/>
</dbReference>
<evidence type="ECO:0000256" key="6">
    <source>
        <dbReference type="ARBA" id="ARBA00023002"/>
    </source>
</evidence>
<dbReference type="AlphaFoldDB" id="A0A7X1G1U0"/>
<dbReference type="EC" id="1.14.13.113" evidence="9"/>
<keyword evidence="3" id="KW-0285">Flavoprotein</keyword>
<proteinExistence type="inferred from homology"/>
<keyword evidence="7" id="KW-0503">Monooxygenase</keyword>
<comment type="cofactor">
    <cofactor evidence="1">
        <name>FAD</name>
        <dbReference type="ChEBI" id="CHEBI:57692"/>
    </cofactor>
</comment>
<reference evidence="13 14" key="1">
    <citation type="submission" date="2020-08" db="EMBL/GenBank/DDBJ databases">
        <title>Pseudomonas sp. nov.</title>
        <authorList>
            <person name="Gieschler S."/>
            <person name="Fiedler G."/>
            <person name="Brinks E."/>
            <person name="Boehnlein C."/>
            <person name="Franz C.M.A.P."/>
            <person name="Kabisch J."/>
        </authorList>
    </citation>
    <scope>NUCLEOTIDE SEQUENCE [LARGE SCALE GENOMIC DNA]</scope>
    <source>
        <strain evidence="13 14">MBT-2</strain>
    </source>
</reference>
<evidence type="ECO:0000313" key="14">
    <source>
        <dbReference type="Proteomes" id="UP000546173"/>
    </source>
</evidence>
<dbReference type="PANTHER" id="PTHR13789:SF318">
    <property type="entry name" value="GERANYLGERANYL DIPHOSPHATE REDUCTASE"/>
    <property type="match status" value="1"/>
</dbReference>